<dbReference type="VEuPathDB" id="FungiDB:H257_12876"/>
<dbReference type="EMBL" id="KI913156">
    <property type="protein sequence ID" value="ETV72092.1"/>
    <property type="molecule type" value="Genomic_DNA"/>
</dbReference>
<dbReference type="GeneID" id="20814872"/>
<reference evidence="2" key="1">
    <citation type="submission" date="2013-12" db="EMBL/GenBank/DDBJ databases">
        <title>The Genome Sequence of Aphanomyces astaci APO3.</title>
        <authorList>
            <consortium name="The Broad Institute Genomics Platform"/>
            <person name="Russ C."/>
            <person name="Tyler B."/>
            <person name="van West P."/>
            <person name="Dieguez-Uribeondo J."/>
            <person name="Young S.K."/>
            <person name="Zeng Q."/>
            <person name="Gargeya S."/>
            <person name="Fitzgerald M."/>
            <person name="Abouelleil A."/>
            <person name="Alvarado L."/>
            <person name="Chapman S.B."/>
            <person name="Gainer-Dewar J."/>
            <person name="Goldberg J."/>
            <person name="Griggs A."/>
            <person name="Gujja S."/>
            <person name="Hansen M."/>
            <person name="Howarth C."/>
            <person name="Imamovic A."/>
            <person name="Ireland A."/>
            <person name="Larimer J."/>
            <person name="McCowan C."/>
            <person name="Murphy C."/>
            <person name="Pearson M."/>
            <person name="Poon T.W."/>
            <person name="Priest M."/>
            <person name="Roberts A."/>
            <person name="Saif S."/>
            <person name="Shea T."/>
            <person name="Sykes S."/>
            <person name="Wortman J."/>
            <person name="Nusbaum C."/>
            <person name="Birren B."/>
        </authorList>
    </citation>
    <scope>NUCLEOTIDE SEQUENCE [LARGE SCALE GENOMIC DNA]</scope>
    <source>
        <strain evidence="2">APO3</strain>
    </source>
</reference>
<evidence type="ECO:0000256" key="1">
    <source>
        <dbReference type="SAM" id="MobiDB-lite"/>
    </source>
</evidence>
<dbReference type="RefSeq" id="XP_009838535.1">
    <property type="nucleotide sequence ID" value="XM_009840233.1"/>
</dbReference>
<evidence type="ECO:0000313" key="2">
    <source>
        <dbReference type="EMBL" id="ETV72092.1"/>
    </source>
</evidence>
<organism evidence="2">
    <name type="scientific">Aphanomyces astaci</name>
    <name type="common">Crayfish plague agent</name>
    <dbReference type="NCBI Taxonomy" id="112090"/>
    <lineage>
        <taxon>Eukaryota</taxon>
        <taxon>Sar</taxon>
        <taxon>Stramenopiles</taxon>
        <taxon>Oomycota</taxon>
        <taxon>Saprolegniomycetes</taxon>
        <taxon>Saprolegniales</taxon>
        <taxon>Verrucalvaceae</taxon>
        <taxon>Aphanomyces</taxon>
    </lineage>
</organism>
<sequence>MAGTGGTRAKTEPTTLDFSKEVSSSEVAAPQPVVIDLTEISDPPAIVLIDIDSDEEHCIKLKDKPWTMVKLPSLFPRHCVPPRKRIYARRYMFRSTNNETWGFNLNQDGTVTHVLEFPGAAAADYAGCW</sequence>
<name>W4FX78_APHAT</name>
<protein>
    <submittedName>
        <fullName evidence="2">Uncharacterized protein</fullName>
    </submittedName>
</protein>
<gene>
    <name evidence="2" type="ORF">H257_12876</name>
</gene>
<proteinExistence type="predicted"/>
<dbReference type="AlphaFoldDB" id="W4FX78"/>
<feature type="compositionally biased region" description="Polar residues" evidence="1">
    <location>
        <begin position="12"/>
        <end position="26"/>
    </location>
</feature>
<feature type="region of interest" description="Disordered" evidence="1">
    <location>
        <begin position="1"/>
        <end position="26"/>
    </location>
</feature>
<accession>W4FX78</accession>